<evidence type="ECO:0000313" key="2">
    <source>
        <dbReference type="EMBL" id="AIY66995.1"/>
    </source>
</evidence>
<dbReference type="PANTHER" id="PTHR30006:SF15">
    <property type="entry name" value="IRON-UTILIZATION PERIPLASMIC PROTEIN"/>
    <property type="match status" value="1"/>
</dbReference>
<dbReference type="eggNOG" id="COG1840">
    <property type="taxonomic scope" value="Bacteria"/>
</dbReference>
<gene>
    <name evidence="2" type="ORF">OM33_18095</name>
</gene>
<evidence type="ECO:0000313" key="3">
    <source>
        <dbReference type="Proteomes" id="UP000030341"/>
    </source>
</evidence>
<dbReference type="Gene3D" id="3.40.190.10">
    <property type="entry name" value="Periplasmic binding protein-like II"/>
    <property type="match status" value="2"/>
</dbReference>
<organism evidence="2 3">
    <name type="scientific">Pseudoalteromonas piratica</name>
    <dbReference type="NCBI Taxonomy" id="1348114"/>
    <lineage>
        <taxon>Bacteria</taxon>
        <taxon>Pseudomonadati</taxon>
        <taxon>Pseudomonadota</taxon>
        <taxon>Gammaproteobacteria</taxon>
        <taxon>Alteromonadales</taxon>
        <taxon>Pseudoalteromonadaceae</taxon>
        <taxon>Pseudoalteromonas</taxon>
    </lineage>
</organism>
<dbReference type="SUPFAM" id="SSF53850">
    <property type="entry name" value="Periplasmic binding protein-like II"/>
    <property type="match status" value="1"/>
</dbReference>
<evidence type="ECO:0008006" key="4">
    <source>
        <dbReference type="Google" id="ProtNLM"/>
    </source>
</evidence>
<dbReference type="Pfam" id="PF13531">
    <property type="entry name" value="SBP_bac_11"/>
    <property type="match status" value="1"/>
</dbReference>
<reference evidence="2 3" key="1">
    <citation type="submission" date="2014-11" db="EMBL/GenBank/DDBJ databases">
        <title>Complete Genome Sequence of Pseudoalteromonas sp. Strain OCN003 Isolated from Kaneohe Bay, Oahu, Hawaii.</title>
        <authorList>
            <person name="Beurmann S."/>
            <person name="Videau P."/>
            <person name="Ushijima B."/>
            <person name="Smith A.M."/>
            <person name="Aeby G.S."/>
            <person name="Callahan S.M."/>
            <person name="Belcaid M."/>
        </authorList>
    </citation>
    <scope>NUCLEOTIDE SEQUENCE [LARGE SCALE GENOMIC DNA]</scope>
    <source>
        <strain evidence="2 3">OCN003</strain>
    </source>
</reference>
<dbReference type="Proteomes" id="UP000030341">
    <property type="component" value="Chromosome 2"/>
</dbReference>
<name>A0A0A7EJZ6_9GAMM</name>
<proteinExistence type="predicted"/>
<accession>A0A0A7EJZ6</accession>
<keyword evidence="3" id="KW-1185">Reference proteome</keyword>
<dbReference type="STRING" id="1348114.OM33_18095"/>
<protein>
    <recommendedName>
        <fullName evidence="4">Iron-binding protein FbpA</fullName>
    </recommendedName>
</protein>
<dbReference type="GO" id="GO:0030288">
    <property type="term" value="C:outer membrane-bounded periplasmic space"/>
    <property type="evidence" value="ECO:0007669"/>
    <property type="project" value="TreeGrafter"/>
</dbReference>
<dbReference type="KEGG" id="pseo:OM33_18095"/>
<evidence type="ECO:0000256" key="1">
    <source>
        <dbReference type="ARBA" id="ARBA00022729"/>
    </source>
</evidence>
<keyword evidence="1" id="KW-0732">Signal</keyword>
<dbReference type="EMBL" id="CP009889">
    <property type="protein sequence ID" value="AIY66995.1"/>
    <property type="molecule type" value="Genomic_DNA"/>
</dbReference>
<dbReference type="HOGENOM" id="CLU_026974_2_1_6"/>
<dbReference type="AlphaFoldDB" id="A0A0A7EJZ6"/>
<dbReference type="PANTHER" id="PTHR30006">
    <property type="entry name" value="THIAMINE-BINDING PERIPLASMIC PROTEIN-RELATED"/>
    <property type="match status" value="1"/>
</dbReference>
<sequence length="318" mass="36071">MMRRIIFLFLIISMLSGQVLAKPVVNVYSFRKAELISPLITSFEIEHAVKVNLVYGKPNALLSKLANEQINSPVDVLLTSELSQLQSYKHLLQPLAISNTEIDPTLIDDKRHWVAVSLRIRALFTRKTDTHHSLVNYSQLANSDLAGQFCNRDFTHSYNQQMAKSLKAIGSKQDTNWLDNPQSLLKRRPSGGDRDQLRFLYRQQCNYALANHYYYAMLVNSKNPLDRAVANHLEMHFLQTQSGVTPVSATAAAISKNAPNEQNAQLFVNFLLSLEAQKLVTTELHEFAVLPTIRKTQLTHYPNLKLSLESVKKALKNK</sequence>